<sequence length="60" mass="6875">MTDRKGTKSGAGGSQGTWHDERGSHTDVRLRRSGDRFRDEELSEREQRRAVSYGRARGRL</sequence>
<dbReference type="AlphaFoldDB" id="A0A7K0G7G3"/>
<feature type="compositionally biased region" description="Basic and acidic residues" evidence="1">
    <location>
        <begin position="18"/>
        <end position="49"/>
    </location>
</feature>
<organism evidence="2 3">
    <name type="scientific">Enorma shizhengliae</name>
    <dbReference type="NCBI Taxonomy" id="2606615"/>
    <lineage>
        <taxon>Bacteria</taxon>
        <taxon>Bacillati</taxon>
        <taxon>Actinomycetota</taxon>
        <taxon>Coriobacteriia</taxon>
        <taxon>Coriobacteriales</taxon>
        <taxon>Coriobacteriaceae</taxon>
        <taxon>Enorma</taxon>
    </lineage>
</organism>
<evidence type="ECO:0000313" key="3">
    <source>
        <dbReference type="Proteomes" id="UP000470010"/>
    </source>
</evidence>
<reference evidence="3" key="1">
    <citation type="submission" date="2019-08" db="EMBL/GenBank/DDBJ databases">
        <title>Arthrobacter sp. nov., isolated from plateau pika and Tibetan wild ass.</title>
        <authorList>
            <person name="Ge Y."/>
        </authorList>
    </citation>
    <scope>NUCLEOTIDE SEQUENCE [LARGE SCALE GENOMIC DNA]</scope>
    <source>
        <strain evidence="3">HF-1365</strain>
    </source>
</reference>
<evidence type="ECO:0000313" key="2">
    <source>
        <dbReference type="EMBL" id="MRX79621.1"/>
    </source>
</evidence>
<comment type="caution">
    <text evidence="2">The sequence shown here is derived from an EMBL/GenBank/DDBJ whole genome shotgun (WGS) entry which is preliminary data.</text>
</comment>
<name>A0A7K0G7G3_9ACTN</name>
<feature type="region of interest" description="Disordered" evidence="1">
    <location>
        <begin position="1"/>
        <end position="60"/>
    </location>
</feature>
<proteinExistence type="predicted"/>
<keyword evidence="3" id="KW-1185">Reference proteome</keyword>
<dbReference type="EMBL" id="VTFZ01000002">
    <property type="protein sequence ID" value="MRX79621.1"/>
    <property type="molecule type" value="Genomic_DNA"/>
</dbReference>
<dbReference type="Proteomes" id="UP000470010">
    <property type="component" value="Unassembled WGS sequence"/>
</dbReference>
<accession>A0A7K0G7G3</accession>
<dbReference type="RefSeq" id="WP_144687788.1">
    <property type="nucleotide sequence ID" value="NZ_VLLQ01000002.1"/>
</dbReference>
<gene>
    <name evidence="2" type="ORF">GJE22_03225</name>
</gene>
<protein>
    <submittedName>
        <fullName evidence="2">Uncharacterized protein</fullName>
    </submittedName>
</protein>
<evidence type="ECO:0000256" key="1">
    <source>
        <dbReference type="SAM" id="MobiDB-lite"/>
    </source>
</evidence>